<dbReference type="EMBL" id="FXAC01000021">
    <property type="protein sequence ID" value="SMF27131.1"/>
    <property type="molecule type" value="Genomic_DNA"/>
</dbReference>
<name>A0A1X7E587_9MICC</name>
<reference evidence="3" key="1">
    <citation type="submission" date="2017-04" db="EMBL/GenBank/DDBJ databases">
        <authorList>
            <person name="Varghese N."/>
            <person name="Submissions S."/>
        </authorList>
    </citation>
    <scope>NUCLEOTIDE SEQUENCE [LARGE SCALE GENOMIC DNA]</scope>
    <source>
        <strain evidence="3">NIO-1021</strain>
    </source>
</reference>
<gene>
    <name evidence="2" type="ORF">SAMN06296028_1219</name>
</gene>
<sequence>MSASTCEGTNVLRTRVVLPRTSARTVNEFNAPMWNSGAVAPPEASPPREPSGIQGTAGSVSMTTLPPS</sequence>
<dbReference type="Proteomes" id="UP000192929">
    <property type="component" value="Unassembled WGS sequence"/>
</dbReference>
<protein>
    <submittedName>
        <fullName evidence="2">Uncharacterized protein</fullName>
    </submittedName>
</protein>
<feature type="compositionally biased region" description="Polar residues" evidence="1">
    <location>
        <begin position="53"/>
        <end position="68"/>
    </location>
</feature>
<dbReference type="AlphaFoldDB" id="A0A1X7E587"/>
<keyword evidence="3" id="KW-1185">Reference proteome</keyword>
<proteinExistence type="predicted"/>
<evidence type="ECO:0000256" key="1">
    <source>
        <dbReference type="SAM" id="MobiDB-lite"/>
    </source>
</evidence>
<organism evidence="2 3">
    <name type="scientific">Kocuria marina subsp. indica</name>
    <dbReference type="NCBI Taxonomy" id="1049583"/>
    <lineage>
        <taxon>Bacteria</taxon>
        <taxon>Bacillati</taxon>
        <taxon>Actinomycetota</taxon>
        <taxon>Actinomycetes</taxon>
        <taxon>Micrococcales</taxon>
        <taxon>Micrococcaceae</taxon>
        <taxon>Kocuria</taxon>
    </lineage>
</organism>
<accession>A0A1X7E587</accession>
<evidence type="ECO:0000313" key="2">
    <source>
        <dbReference type="EMBL" id="SMF27131.1"/>
    </source>
</evidence>
<feature type="region of interest" description="Disordered" evidence="1">
    <location>
        <begin position="33"/>
        <end position="68"/>
    </location>
</feature>
<evidence type="ECO:0000313" key="3">
    <source>
        <dbReference type="Proteomes" id="UP000192929"/>
    </source>
</evidence>